<evidence type="ECO:0000256" key="3">
    <source>
        <dbReference type="ARBA" id="ARBA00023163"/>
    </source>
</evidence>
<gene>
    <name evidence="6" type="ORF">EDD38_4546</name>
</gene>
<dbReference type="EMBL" id="RKQG01000001">
    <property type="protein sequence ID" value="RPE36178.1"/>
    <property type="molecule type" value="Genomic_DNA"/>
</dbReference>
<evidence type="ECO:0000256" key="1">
    <source>
        <dbReference type="ARBA" id="ARBA00023015"/>
    </source>
</evidence>
<accession>A0A3N4RS00</accession>
<dbReference type="PRINTS" id="PR00455">
    <property type="entry name" value="HTHTETR"/>
</dbReference>
<evidence type="ECO:0000259" key="5">
    <source>
        <dbReference type="PROSITE" id="PS50977"/>
    </source>
</evidence>
<organism evidence="6 7">
    <name type="scientific">Kitasatospora cineracea</name>
    <dbReference type="NCBI Taxonomy" id="88074"/>
    <lineage>
        <taxon>Bacteria</taxon>
        <taxon>Bacillati</taxon>
        <taxon>Actinomycetota</taxon>
        <taxon>Actinomycetes</taxon>
        <taxon>Kitasatosporales</taxon>
        <taxon>Streptomycetaceae</taxon>
        <taxon>Kitasatospora</taxon>
    </lineage>
</organism>
<dbReference type="InterPro" id="IPR050109">
    <property type="entry name" value="HTH-type_TetR-like_transc_reg"/>
</dbReference>
<feature type="DNA-binding region" description="H-T-H motif" evidence="4">
    <location>
        <begin position="66"/>
        <end position="85"/>
    </location>
</feature>
<dbReference type="Proteomes" id="UP000266906">
    <property type="component" value="Unassembled WGS sequence"/>
</dbReference>
<dbReference type="Pfam" id="PF00440">
    <property type="entry name" value="TetR_N"/>
    <property type="match status" value="1"/>
</dbReference>
<feature type="domain" description="HTH tetR-type" evidence="5">
    <location>
        <begin position="43"/>
        <end position="103"/>
    </location>
</feature>
<dbReference type="GO" id="GO:0003700">
    <property type="term" value="F:DNA-binding transcription factor activity"/>
    <property type="evidence" value="ECO:0007669"/>
    <property type="project" value="TreeGrafter"/>
</dbReference>
<dbReference type="Gene3D" id="1.10.357.10">
    <property type="entry name" value="Tetracycline Repressor, domain 2"/>
    <property type="match status" value="1"/>
</dbReference>
<dbReference type="PANTHER" id="PTHR30055">
    <property type="entry name" value="HTH-TYPE TRANSCRIPTIONAL REGULATOR RUTR"/>
    <property type="match status" value="1"/>
</dbReference>
<evidence type="ECO:0000313" key="6">
    <source>
        <dbReference type="EMBL" id="RPE36178.1"/>
    </source>
</evidence>
<keyword evidence="1" id="KW-0805">Transcription regulation</keyword>
<sequence length="276" mass="29462">MDVPVDVPMAEIGPDHCSGQNSNTVKTPIRKMRYRRSMNEERRAARRQVLQVAAGLLEEGGSEAVSTRAVAAAAGITAPALYRLFDDKDGLLSELAAYGFETYLAEKREALALAPDDDPVADLHRGWDLHVDFGLRHPAFYVLMYGTVRPGRRPPAADEAHALLVSLLNRAADAGRLRIPVAPATRVIHAATTGATLALIGEEPTQRDLTVSARLRDTVLASVTTDSPAPTAPDLASRALALDAALTTAPSAANPGLPLRATETALLREWLQQLAG</sequence>
<dbReference type="InterPro" id="IPR036271">
    <property type="entry name" value="Tet_transcr_reg_TetR-rel_C_sf"/>
</dbReference>
<keyword evidence="7" id="KW-1185">Reference proteome</keyword>
<dbReference type="InterPro" id="IPR009057">
    <property type="entry name" value="Homeodomain-like_sf"/>
</dbReference>
<keyword evidence="2 4" id="KW-0238">DNA-binding</keyword>
<proteinExistence type="predicted"/>
<dbReference type="PANTHER" id="PTHR30055:SF234">
    <property type="entry name" value="HTH-TYPE TRANSCRIPTIONAL REGULATOR BETI"/>
    <property type="match status" value="1"/>
</dbReference>
<dbReference type="AlphaFoldDB" id="A0A3N4RS00"/>
<evidence type="ECO:0000256" key="2">
    <source>
        <dbReference type="ARBA" id="ARBA00023125"/>
    </source>
</evidence>
<protein>
    <submittedName>
        <fullName evidence="6">TetR family transcriptional regulator</fullName>
    </submittedName>
</protein>
<reference evidence="6 7" key="1">
    <citation type="submission" date="2018-11" db="EMBL/GenBank/DDBJ databases">
        <title>Sequencing the genomes of 1000 actinobacteria strains.</title>
        <authorList>
            <person name="Klenk H.-P."/>
        </authorList>
    </citation>
    <scope>NUCLEOTIDE SEQUENCE [LARGE SCALE GENOMIC DNA]</scope>
    <source>
        <strain evidence="6 7">DSM 44781</strain>
    </source>
</reference>
<dbReference type="SUPFAM" id="SSF48498">
    <property type="entry name" value="Tetracyclin repressor-like, C-terminal domain"/>
    <property type="match status" value="1"/>
</dbReference>
<dbReference type="SUPFAM" id="SSF46689">
    <property type="entry name" value="Homeodomain-like"/>
    <property type="match status" value="1"/>
</dbReference>
<comment type="caution">
    <text evidence="6">The sequence shown here is derived from an EMBL/GenBank/DDBJ whole genome shotgun (WGS) entry which is preliminary data.</text>
</comment>
<name>A0A3N4RS00_9ACTN</name>
<evidence type="ECO:0000256" key="4">
    <source>
        <dbReference type="PROSITE-ProRule" id="PRU00335"/>
    </source>
</evidence>
<dbReference type="InterPro" id="IPR001647">
    <property type="entry name" value="HTH_TetR"/>
</dbReference>
<keyword evidence="3" id="KW-0804">Transcription</keyword>
<dbReference type="PROSITE" id="PS50977">
    <property type="entry name" value="HTH_TETR_2"/>
    <property type="match status" value="1"/>
</dbReference>
<evidence type="ECO:0000313" key="7">
    <source>
        <dbReference type="Proteomes" id="UP000266906"/>
    </source>
</evidence>
<dbReference type="GO" id="GO:0000976">
    <property type="term" value="F:transcription cis-regulatory region binding"/>
    <property type="evidence" value="ECO:0007669"/>
    <property type="project" value="TreeGrafter"/>
</dbReference>